<organism evidence="1 2">
    <name type="scientific">Trichinella patagoniensis</name>
    <dbReference type="NCBI Taxonomy" id="990121"/>
    <lineage>
        <taxon>Eukaryota</taxon>
        <taxon>Metazoa</taxon>
        <taxon>Ecdysozoa</taxon>
        <taxon>Nematoda</taxon>
        <taxon>Enoplea</taxon>
        <taxon>Dorylaimia</taxon>
        <taxon>Trichinellida</taxon>
        <taxon>Trichinellidae</taxon>
        <taxon>Trichinella</taxon>
    </lineage>
</organism>
<gene>
    <name evidence="1" type="ORF">T12_2369</name>
</gene>
<evidence type="ECO:0000313" key="1">
    <source>
        <dbReference type="EMBL" id="KRY05877.1"/>
    </source>
</evidence>
<name>A0A0V0YZX5_9BILA</name>
<keyword evidence="2" id="KW-1185">Reference proteome</keyword>
<accession>A0A0V0YZX5</accession>
<protein>
    <submittedName>
        <fullName evidence="1">Uncharacterized protein</fullName>
    </submittedName>
</protein>
<dbReference type="AlphaFoldDB" id="A0A0V0YZX5"/>
<dbReference type="EMBL" id="JYDQ01001056">
    <property type="protein sequence ID" value="KRY05877.1"/>
    <property type="molecule type" value="Genomic_DNA"/>
</dbReference>
<evidence type="ECO:0000313" key="2">
    <source>
        <dbReference type="Proteomes" id="UP000054783"/>
    </source>
</evidence>
<comment type="caution">
    <text evidence="1">The sequence shown here is derived from an EMBL/GenBank/DDBJ whole genome shotgun (WGS) entry which is preliminary data.</text>
</comment>
<reference evidence="1 2" key="1">
    <citation type="submission" date="2015-01" db="EMBL/GenBank/DDBJ databases">
        <title>Evolution of Trichinella species and genotypes.</title>
        <authorList>
            <person name="Korhonen P.K."/>
            <person name="Edoardo P."/>
            <person name="Giuseppe L.R."/>
            <person name="Gasser R.B."/>
        </authorList>
    </citation>
    <scope>NUCLEOTIDE SEQUENCE [LARGE SCALE GENOMIC DNA]</scope>
    <source>
        <strain evidence="1">ISS2496</strain>
    </source>
</reference>
<dbReference type="Proteomes" id="UP000054783">
    <property type="component" value="Unassembled WGS sequence"/>
</dbReference>
<sequence>MTNSDINTAKLATIFSLYRISKETIKVVVFHWRSPDHRANDGNLTISHLCYTFHVSSQSQTRVKLNRMTRHLARFGICRTLRRAPAFVDLIVTRTNGGNYRGDSVVGTEIRARLQGGGSGGAVVFRRLLPITAVRLGIDCGLHRLRGFVFPCVWLASLLERVPPGLVQRQLLPCLGACEEVPEYSAGAFECNSAE</sequence>
<proteinExistence type="predicted"/>